<keyword evidence="2 3" id="KW-0186">Copper</keyword>
<feature type="binding site" evidence="3">
    <location>
        <position position="90"/>
    </location>
    <ligand>
        <name>Cu cation</name>
        <dbReference type="ChEBI" id="CHEBI:23378"/>
    </ligand>
</feature>
<accession>A0A7C3ABW9</accession>
<proteinExistence type="inferred from homology"/>
<gene>
    <name evidence="6" type="ORF">ENP13_10200</name>
</gene>
<dbReference type="AlphaFoldDB" id="A0A7C3ABW9"/>
<reference evidence="6" key="1">
    <citation type="journal article" date="2020" name="mSystems">
        <title>Genome- and Community-Level Interaction Insights into Carbon Utilization and Element Cycling Functions of Hydrothermarchaeota in Hydrothermal Sediment.</title>
        <authorList>
            <person name="Zhou Z."/>
            <person name="Liu Y."/>
            <person name="Xu W."/>
            <person name="Pan J."/>
            <person name="Luo Z.H."/>
            <person name="Li M."/>
        </authorList>
    </citation>
    <scope>NUCLEOTIDE SEQUENCE [LARGE SCALE GENOMIC DNA]</scope>
    <source>
        <strain evidence="6">SpSt-192</strain>
    </source>
</reference>
<dbReference type="InterPro" id="IPR003782">
    <property type="entry name" value="SCO1/SenC"/>
</dbReference>
<keyword evidence="4" id="KW-1015">Disulfide bond</keyword>
<dbReference type="PANTHER" id="PTHR12151:SF25">
    <property type="entry name" value="LINALOOL DEHYDRATASE_ISOMERASE DOMAIN-CONTAINING PROTEIN"/>
    <property type="match status" value="1"/>
</dbReference>
<dbReference type="GO" id="GO:0046872">
    <property type="term" value="F:metal ion binding"/>
    <property type="evidence" value="ECO:0007669"/>
    <property type="project" value="UniProtKB-KW"/>
</dbReference>
<dbReference type="InterPro" id="IPR036249">
    <property type="entry name" value="Thioredoxin-like_sf"/>
</dbReference>
<dbReference type="Gene3D" id="3.40.30.10">
    <property type="entry name" value="Glutaredoxin"/>
    <property type="match status" value="1"/>
</dbReference>
<name>A0A7C3ABW9_9BACT</name>
<evidence type="ECO:0000256" key="4">
    <source>
        <dbReference type="PIRSR" id="PIRSR603782-2"/>
    </source>
</evidence>
<dbReference type="PROSITE" id="PS51352">
    <property type="entry name" value="THIOREDOXIN_2"/>
    <property type="match status" value="1"/>
</dbReference>
<feature type="disulfide bond" description="Redox-active" evidence="4">
    <location>
        <begin position="90"/>
        <end position="94"/>
    </location>
</feature>
<feature type="binding site" evidence="3">
    <location>
        <position position="183"/>
    </location>
    <ligand>
        <name>Cu cation</name>
        <dbReference type="ChEBI" id="CHEBI:23378"/>
    </ligand>
</feature>
<comment type="caution">
    <text evidence="6">The sequence shown here is derived from an EMBL/GenBank/DDBJ whole genome shotgun (WGS) entry which is preliminary data.</text>
</comment>
<evidence type="ECO:0000256" key="1">
    <source>
        <dbReference type="ARBA" id="ARBA00010996"/>
    </source>
</evidence>
<sequence>MDRTATPLFTRRTLWLLVLSAALLTFTSLGLATALWWLGWARSDGSQEGVVELNAQPAPDFTLIDQNEQPVQLSELRGKVVVLTFLYTSCPDVCPLTAQKLATAFDRLDLGQQREVAILAVTVDPEQDTPARLRQYLDANGLSGKLTFLTGDRATLEQVWSSYGIGVMKQPLPDNPKVYTVGHTTVTYVIDKEGRQRVLLRDEEIVPQSLAERLAGLIEE</sequence>
<organism evidence="6">
    <name type="scientific">Thermorudis sp</name>
    <dbReference type="NCBI Taxonomy" id="1969470"/>
    <lineage>
        <taxon>Bacteria</taxon>
        <taxon>Pseudomonadati</taxon>
        <taxon>Thermomicrobiota</taxon>
        <taxon>Thermomicrobia</taxon>
        <taxon>Thermomicrobia incertae sedis</taxon>
        <taxon>Thermorudis</taxon>
    </lineage>
</organism>
<feature type="binding site" evidence="3">
    <location>
        <position position="94"/>
    </location>
    <ligand>
        <name>Cu cation</name>
        <dbReference type="ChEBI" id="CHEBI:23378"/>
    </ligand>
</feature>
<evidence type="ECO:0000313" key="6">
    <source>
        <dbReference type="EMBL" id="HEX71593.1"/>
    </source>
</evidence>
<evidence type="ECO:0000259" key="5">
    <source>
        <dbReference type="PROSITE" id="PS51352"/>
    </source>
</evidence>
<comment type="similarity">
    <text evidence="1">Belongs to the SCO1/2 family.</text>
</comment>
<feature type="domain" description="Thioredoxin" evidence="5">
    <location>
        <begin position="52"/>
        <end position="220"/>
    </location>
</feature>
<evidence type="ECO:0000256" key="2">
    <source>
        <dbReference type="ARBA" id="ARBA00023008"/>
    </source>
</evidence>
<evidence type="ECO:0000256" key="3">
    <source>
        <dbReference type="PIRSR" id="PIRSR603782-1"/>
    </source>
</evidence>
<dbReference type="PANTHER" id="PTHR12151">
    <property type="entry name" value="ELECTRON TRANSPORT PROTIN SCO1/SENC FAMILY MEMBER"/>
    <property type="match status" value="1"/>
</dbReference>
<dbReference type="InterPro" id="IPR013766">
    <property type="entry name" value="Thioredoxin_domain"/>
</dbReference>
<dbReference type="EMBL" id="DSID01000773">
    <property type="protein sequence ID" value="HEX71593.1"/>
    <property type="molecule type" value="Genomic_DNA"/>
</dbReference>
<keyword evidence="3" id="KW-0479">Metal-binding</keyword>
<protein>
    <submittedName>
        <fullName evidence="6">SCO family protein</fullName>
    </submittedName>
</protein>
<dbReference type="SUPFAM" id="SSF52833">
    <property type="entry name" value="Thioredoxin-like"/>
    <property type="match status" value="1"/>
</dbReference>
<dbReference type="CDD" id="cd02968">
    <property type="entry name" value="SCO"/>
    <property type="match status" value="1"/>
</dbReference>
<dbReference type="Pfam" id="PF02630">
    <property type="entry name" value="SCO1-SenC"/>
    <property type="match status" value="1"/>
</dbReference>